<evidence type="ECO:0000313" key="3">
    <source>
        <dbReference type="WBParaSite" id="BTMF_0000358901-mRNA-1"/>
    </source>
</evidence>
<name>A0A0R3QB67_9BILA</name>
<dbReference type="WBParaSite" id="BTMF_0000358901-mRNA-1">
    <property type="protein sequence ID" value="BTMF_0000358901-mRNA-1"/>
    <property type="gene ID" value="BTMF_0000358901"/>
</dbReference>
<protein>
    <submittedName>
        <fullName evidence="1 3">Uncharacterized protein</fullName>
    </submittedName>
</protein>
<dbReference type="AlphaFoldDB" id="A0A0R3QB67"/>
<evidence type="ECO:0000313" key="2">
    <source>
        <dbReference type="Proteomes" id="UP000280834"/>
    </source>
</evidence>
<gene>
    <name evidence="1" type="ORF">BTMF_LOCUS2899</name>
</gene>
<sequence length="41" mass="4541">MIGSIGNGTIRCPRCEYRCVNLSCQSAVVYCTSFTSIFEKC</sequence>
<accession>A0A0R3QB67</accession>
<organism evidence="3">
    <name type="scientific">Brugia timori</name>
    <dbReference type="NCBI Taxonomy" id="42155"/>
    <lineage>
        <taxon>Eukaryota</taxon>
        <taxon>Metazoa</taxon>
        <taxon>Ecdysozoa</taxon>
        <taxon>Nematoda</taxon>
        <taxon>Chromadorea</taxon>
        <taxon>Rhabditida</taxon>
        <taxon>Spirurina</taxon>
        <taxon>Spiruromorpha</taxon>
        <taxon>Filarioidea</taxon>
        <taxon>Onchocercidae</taxon>
        <taxon>Brugia</taxon>
    </lineage>
</organism>
<keyword evidence="2" id="KW-1185">Reference proteome</keyword>
<reference evidence="1 2" key="2">
    <citation type="submission" date="2018-11" db="EMBL/GenBank/DDBJ databases">
        <authorList>
            <consortium name="Pathogen Informatics"/>
        </authorList>
    </citation>
    <scope>NUCLEOTIDE SEQUENCE [LARGE SCALE GENOMIC DNA]</scope>
</reference>
<evidence type="ECO:0000313" key="1">
    <source>
        <dbReference type="EMBL" id="VDO13594.1"/>
    </source>
</evidence>
<dbReference type="EMBL" id="UZAG01002514">
    <property type="protein sequence ID" value="VDO13594.1"/>
    <property type="molecule type" value="Genomic_DNA"/>
</dbReference>
<proteinExistence type="predicted"/>
<reference evidence="3" key="1">
    <citation type="submission" date="2017-02" db="UniProtKB">
        <authorList>
            <consortium name="WormBaseParasite"/>
        </authorList>
    </citation>
    <scope>IDENTIFICATION</scope>
</reference>
<dbReference type="Proteomes" id="UP000280834">
    <property type="component" value="Unassembled WGS sequence"/>
</dbReference>